<keyword evidence="7" id="KW-0560">Oxidoreductase</keyword>
<dbReference type="EC" id="1.14.99.56" evidence="15"/>
<evidence type="ECO:0000256" key="15">
    <source>
        <dbReference type="RuleBase" id="RU368122"/>
    </source>
</evidence>
<feature type="chain" id="PRO_5026123208" description="AA9 family lytic polysaccharide monooxygenase" evidence="16">
    <location>
        <begin position="19"/>
        <end position="243"/>
    </location>
</feature>
<keyword evidence="12 15" id="KW-0624">Polysaccharide degradation</keyword>
<accession>A0A6G1GLM1</accession>
<dbReference type="GO" id="GO:0046872">
    <property type="term" value="F:metal ion binding"/>
    <property type="evidence" value="ECO:0007669"/>
    <property type="project" value="UniProtKB-KW"/>
</dbReference>
<evidence type="ECO:0000256" key="8">
    <source>
        <dbReference type="ARBA" id="ARBA00023008"/>
    </source>
</evidence>
<evidence type="ECO:0000256" key="12">
    <source>
        <dbReference type="ARBA" id="ARBA00023326"/>
    </source>
</evidence>
<keyword evidence="11 15" id="KW-0119">Carbohydrate metabolism</keyword>
<organism evidence="18 19">
    <name type="scientific">Aulographum hederae CBS 113979</name>
    <dbReference type="NCBI Taxonomy" id="1176131"/>
    <lineage>
        <taxon>Eukaryota</taxon>
        <taxon>Fungi</taxon>
        <taxon>Dikarya</taxon>
        <taxon>Ascomycota</taxon>
        <taxon>Pezizomycotina</taxon>
        <taxon>Dothideomycetes</taxon>
        <taxon>Pleosporomycetidae</taxon>
        <taxon>Aulographales</taxon>
        <taxon>Aulographaceae</taxon>
    </lineage>
</organism>
<protein>
    <recommendedName>
        <fullName evidence="15">AA9 family lytic polysaccharide monooxygenase</fullName>
        <ecNumber evidence="15">1.14.99.56</ecNumber>
    </recommendedName>
    <alternativeName>
        <fullName evidence="15">Endo-beta-1,4-glucanase</fullName>
    </alternativeName>
    <alternativeName>
        <fullName evidence="15">Glycosyl hydrolase 61 family protein</fullName>
    </alternativeName>
</protein>
<dbReference type="GO" id="GO:0030245">
    <property type="term" value="P:cellulose catabolic process"/>
    <property type="evidence" value="ECO:0007669"/>
    <property type="project" value="UniProtKB-UniRule"/>
</dbReference>
<dbReference type="Gene3D" id="2.70.50.70">
    <property type="match status" value="1"/>
</dbReference>
<evidence type="ECO:0000256" key="9">
    <source>
        <dbReference type="ARBA" id="ARBA00023033"/>
    </source>
</evidence>
<dbReference type="PANTHER" id="PTHR33353:SF18">
    <property type="entry name" value="ENDOGLUCANASE II"/>
    <property type="match status" value="1"/>
</dbReference>
<dbReference type="AlphaFoldDB" id="A0A6G1GLM1"/>
<keyword evidence="6 15" id="KW-0136">Cellulose degradation</keyword>
<feature type="signal peptide" evidence="16">
    <location>
        <begin position="1"/>
        <end position="18"/>
    </location>
</feature>
<gene>
    <name evidence="18" type="ORF">K402DRAFT_364172</name>
</gene>
<evidence type="ECO:0000256" key="6">
    <source>
        <dbReference type="ARBA" id="ARBA00023001"/>
    </source>
</evidence>
<dbReference type="Proteomes" id="UP000800041">
    <property type="component" value="Unassembled WGS sequence"/>
</dbReference>
<dbReference type="Pfam" id="PF03443">
    <property type="entry name" value="AA9"/>
    <property type="match status" value="1"/>
</dbReference>
<evidence type="ECO:0000256" key="14">
    <source>
        <dbReference type="ARBA" id="ARBA00045077"/>
    </source>
</evidence>
<keyword evidence="9 18" id="KW-0503">Monooxygenase</keyword>
<comment type="domain">
    <text evidence="15">Has a modular structure: an endo-beta-1,4-glucanase catalytic module at the N-terminus, a linker rich in serines and threonines, and a C-terminal carbohydrate-binding module (CBM).</text>
</comment>
<evidence type="ECO:0000259" key="17">
    <source>
        <dbReference type="Pfam" id="PF03443"/>
    </source>
</evidence>
<dbReference type="GO" id="GO:0008810">
    <property type="term" value="F:cellulase activity"/>
    <property type="evidence" value="ECO:0007669"/>
    <property type="project" value="UniProtKB-UniRule"/>
</dbReference>
<dbReference type="InterPro" id="IPR049892">
    <property type="entry name" value="AA9"/>
</dbReference>
<feature type="non-terminal residue" evidence="18">
    <location>
        <position position="243"/>
    </location>
</feature>
<dbReference type="GO" id="GO:0005576">
    <property type="term" value="C:extracellular region"/>
    <property type="evidence" value="ECO:0007669"/>
    <property type="project" value="UniProtKB-SubCell"/>
</dbReference>
<feature type="domain" description="Auxiliary Activity family 9 catalytic" evidence="17">
    <location>
        <begin position="19"/>
        <end position="233"/>
    </location>
</feature>
<evidence type="ECO:0000256" key="2">
    <source>
        <dbReference type="ARBA" id="ARBA00004613"/>
    </source>
</evidence>
<comment type="catalytic activity">
    <reaction evidence="14 15">
        <text>[(1-&gt;4)-beta-D-glucosyl]n+m + reduced acceptor + O2 = 4-dehydro-beta-D-glucosyl-[(1-&gt;4)-beta-D-glucosyl]n-1 + [(1-&gt;4)-beta-D-glucosyl]m + acceptor + H2O.</text>
        <dbReference type="EC" id="1.14.99.56"/>
    </reaction>
</comment>
<dbReference type="GO" id="GO:0004497">
    <property type="term" value="F:monooxygenase activity"/>
    <property type="evidence" value="ECO:0007669"/>
    <property type="project" value="UniProtKB-KW"/>
</dbReference>
<keyword evidence="19" id="KW-1185">Reference proteome</keyword>
<evidence type="ECO:0000313" key="18">
    <source>
        <dbReference type="EMBL" id="KAF1981714.1"/>
    </source>
</evidence>
<keyword evidence="8" id="KW-0186">Copper</keyword>
<keyword evidence="5 16" id="KW-0732">Signal</keyword>
<keyword evidence="3 15" id="KW-0964">Secreted</keyword>
<evidence type="ECO:0000256" key="16">
    <source>
        <dbReference type="SAM" id="SignalP"/>
    </source>
</evidence>
<evidence type="ECO:0000256" key="13">
    <source>
        <dbReference type="ARBA" id="ARBA00044502"/>
    </source>
</evidence>
<dbReference type="GO" id="GO:0030248">
    <property type="term" value="F:cellulose binding"/>
    <property type="evidence" value="ECO:0007669"/>
    <property type="project" value="UniProtKB-UniRule"/>
</dbReference>
<keyword evidence="10 15" id="KW-1015">Disulfide bond</keyword>
<comment type="subcellular location">
    <subcellularLocation>
        <location evidence="2 15">Secreted</location>
    </subcellularLocation>
</comment>
<dbReference type="CDD" id="cd21175">
    <property type="entry name" value="LPMO_AA9"/>
    <property type="match status" value="1"/>
</dbReference>
<dbReference type="OrthoDB" id="5558646at2759"/>
<comment type="cofactor">
    <cofactor evidence="1">
        <name>Cu(2+)</name>
        <dbReference type="ChEBI" id="CHEBI:29036"/>
    </cofactor>
</comment>
<keyword evidence="4" id="KW-0479">Metal-binding</keyword>
<dbReference type="EMBL" id="ML977194">
    <property type="protein sequence ID" value="KAF1981714.1"/>
    <property type="molecule type" value="Genomic_DNA"/>
</dbReference>
<proteinExistence type="inferred from homology"/>
<evidence type="ECO:0000256" key="10">
    <source>
        <dbReference type="ARBA" id="ARBA00023157"/>
    </source>
</evidence>
<evidence type="ECO:0000256" key="11">
    <source>
        <dbReference type="ARBA" id="ARBA00023277"/>
    </source>
</evidence>
<comment type="function">
    <text evidence="15">Lytic polysaccharide monooxygenase (LMPO) that depolymerizes crystalline and amorphous polysaccharides via the oxidation of scissile alpha- or beta-(1-4)-glycosidic bonds, yielding C1 and/or C4 oxidation products. Catalysis by LPMOs requires the reduction of the active-site copper from Cu(II) to Cu(I) by a reducing agent and H(2)O(2) or O(2) as a cosubstrate.</text>
</comment>
<dbReference type="PANTHER" id="PTHR33353">
    <property type="entry name" value="PUTATIVE (AFU_ORTHOLOGUE AFUA_1G12560)-RELATED"/>
    <property type="match status" value="1"/>
</dbReference>
<comment type="similarity">
    <text evidence="13">Belongs to the polysaccharide monooxygenase AA9 family.</text>
</comment>
<evidence type="ECO:0000256" key="5">
    <source>
        <dbReference type="ARBA" id="ARBA00022729"/>
    </source>
</evidence>
<dbReference type="InterPro" id="IPR005103">
    <property type="entry name" value="AA9_LPMO"/>
</dbReference>
<evidence type="ECO:0000256" key="1">
    <source>
        <dbReference type="ARBA" id="ARBA00001973"/>
    </source>
</evidence>
<evidence type="ECO:0000313" key="19">
    <source>
        <dbReference type="Proteomes" id="UP000800041"/>
    </source>
</evidence>
<evidence type="ECO:0000256" key="3">
    <source>
        <dbReference type="ARBA" id="ARBA00022525"/>
    </source>
</evidence>
<evidence type="ECO:0000256" key="7">
    <source>
        <dbReference type="ARBA" id="ARBA00023002"/>
    </source>
</evidence>
<evidence type="ECO:0000256" key="4">
    <source>
        <dbReference type="ARBA" id="ARBA00022723"/>
    </source>
</evidence>
<reference evidence="18" key="1">
    <citation type="journal article" date="2020" name="Stud. Mycol.">
        <title>101 Dothideomycetes genomes: a test case for predicting lifestyles and emergence of pathogens.</title>
        <authorList>
            <person name="Haridas S."/>
            <person name="Albert R."/>
            <person name="Binder M."/>
            <person name="Bloem J."/>
            <person name="Labutti K."/>
            <person name="Salamov A."/>
            <person name="Andreopoulos B."/>
            <person name="Baker S."/>
            <person name="Barry K."/>
            <person name="Bills G."/>
            <person name="Bluhm B."/>
            <person name="Cannon C."/>
            <person name="Castanera R."/>
            <person name="Culley D."/>
            <person name="Daum C."/>
            <person name="Ezra D."/>
            <person name="Gonzalez J."/>
            <person name="Henrissat B."/>
            <person name="Kuo A."/>
            <person name="Liang C."/>
            <person name="Lipzen A."/>
            <person name="Lutzoni F."/>
            <person name="Magnuson J."/>
            <person name="Mondo S."/>
            <person name="Nolan M."/>
            <person name="Ohm R."/>
            <person name="Pangilinan J."/>
            <person name="Park H.-J."/>
            <person name="Ramirez L."/>
            <person name="Alfaro M."/>
            <person name="Sun H."/>
            <person name="Tritt A."/>
            <person name="Yoshinaga Y."/>
            <person name="Zwiers L.-H."/>
            <person name="Turgeon B."/>
            <person name="Goodwin S."/>
            <person name="Spatafora J."/>
            <person name="Crous P."/>
            <person name="Grigoriev I."/>
        </authorList>
    </citation>
    <scope>NUCLEOTIDE SEQUENCE</scope>
    <source>
        <strain evidence="18">CBS 113979</strain>
    </source>
</reference>
<sequence length="243" mass="25614">MRSLLLLAAALLASTATSHTIFTQFHVNGKAQGKLVGIRAPDQPSPVMDVTSDAVICGGLKDAPLTHNSTEIITVPAGADVAVEWHHGIEPQPGDKDDPMALGHSGPTIAYLAKVEDALDPNVKGLKWFKIAQDGLAPDGQYGTDRMYYAKGLVPFTIPPCIANGQYLLRAEAIALHGASSYPGAQFYMECAQIEVTGGTGTAEPELVEFPGAYSGEDPGIKINLYNPKPTSYTVPGPAVLEC</sequence>
<name>A0A6G1GLM1_9PEZI</name>